<dbReference type="EMBL" id="JANPWB010000010">
    <property type="protein sequence ID" value="KAJ1145483.1"/>
    <property type="molecule type" value="Genomic_DNA"/>
</dbReference>
<protein>
    <submittedName>
        <fullName evidence="2">Uncharacterized protein</fullName>
    </submittedName>
</protein>
<accession>A0AAV7R3Z3</accession>
<feature type="region of interest" description="Disordered" evidence="1">
    <location>
        <begin position="92"/>
        <end position="120"/>
    </location>
</feature>
<name>A0AAV7R3Z3_PLEWA</name>
<proteinExistence type="predicted"/>
<dbReference type="AlphaFoldDB" id="A0AAV7R3Z3"/>
<evidence type="ECO:0000256" key="1">
    <source>
        <dbReference type="SAM" id="MobiDB-lite"/>
    </source>
</evidence>
<dbReference type="Proteomes" id="UP001066276">
    <property type="component" value="Chromosome 6"/>
</dbReference>
<comment type="caution">
    <text evidence="2">The sequence shown here is derived from an EMBL/GenBank/DDBJ whole genome shotgun (WGS) entry which is preliminary data.</text>
</comment>
<evidence type="ECO:0000313" key="3">
    <source>
        <dbReference type="Proteomes" id="UP001066276"/>
    </source>
</evidence>
<organism evidence="2 3">
    <name type="scientific">Pleurodeles waltl</name>
    <name type="common">Iberian ribbed newt</name>
    <dbReference type="NCBI Taxonomy" id="8319"/>
    <lineage>
        <taxon>Eukaryota</taxon>
        <taxon>Metazoa</taxon>
        <taxon>Chordata</taxon>
        <taxon>Craniata</taxon>
        <taxon>Vertebrata</taxon>
        <taxon>Euteleostomi</taxon>
        <taxon>Amphibia</taxon>
        <taxon>Batrachia</taxon>
        <taxon>Caudata</taxon>
        <taxon>Salamandroidea</taxon>
        <taxon>Salamandridae</taxon>
        <taxon>Pleurodelinae</taxon>
        <taxon>Pleurodeles</taxon>
    </lineage>
</organism>
<evidence type="ECO:0000313" key="2">
    <source>
        <dbReference type="EMBL" id="KAJ1145483.1"/>
    </source>
</evidence>
<reference evidence="2" key="1">
    <citation type="journal article" date="2022" name="bioRxiv">
        <title>Sequencing and chromosome-scale assembly of the giantPleurodeles waltlgenome.</title>
        <authorList>
            <person name="Brown T."/>
            <person name="Elewa A."/>
            <person name="Iarovenko S."/>
            <person name="Subramanian E."/>
            <person name="Araus A.J."/>
            <person name="Petzold A."/>
            <person name="Susuki M."/>
            <person name="Suzuki K.-i.T."/>
            <person name="Hayashi T."/>
            <person name="Toyoda A."/>
            <person name="Oliveira C."/>
            <person name="Osipova E."/>
            <person name="Leigh N.D."/>
            <person name="Simon A."/>
            <person name="Yun M.H."/>
        </authorList>
    </citation>
    <scope>NUCLEOTIDE SEQUENCE</scope>
    <source>
        <strain evidence="2">20211129_DDA</strain>
        <tissue evidence="2">Liver</tissue>
    </source>
</reference>
<keyword evidence="3" id="KW-1185">Reference proteome</keyword>
<sequence length="142" mass="15515">MNQVPNAKVIDHHEQAHIQIYTGELVHACTRSNMADYEDDAGEGYCYGDHTGSFEQDSIYALDAEVCHTVSEALVNAIRPIKQSLLGFAEQQAGIPSTAPHGEKSPVPNDAHMSKGDMNPPAADFDSFVRSLAKDQDLLLYL</sequence>
<gene>
    <name evidence="2" type="ORF">NDU88_011769</name>
</gene>